<evidence type="ECO:0000256" key="2">
    <source>
        <dbReference type="SAM" id="SignalP"/>
    </source>
</evidence>
<organism evidence="3 4">
    <name type="scientific">Pseudomonas idahonensis</name>
    <dbReference type="NCBI Taxonomy" id="2942628"/>
    <lineage>
        <taxon>Bacteria</taxon>
        <taxon>Pseudomonadati</taxon>
        <taxon>Pseudomonadota</taxon>
        <taxon>Gammaproteobacteria</taxon>
        <taxon>Pseudomonadales</taxon>
        <taxon>Pseudomonadaceae</taxon>
        <taxon>Pseudomonas</taxon>
    </lineage>
</organism>
<keyword evidence="2" id="KW-0732">Signal</keyword>
<evidence type="ECO:0000256" key="1">
    <source>
        <dbReference type="SAM" id="MobiDB-lite"/>
    </source>
</evidence>
<feature type="compositionally biased region" description="Basic and acidic residues" evidence="1">
    <location>
        <begin position="62"/>
        <end position="74"/>
    </location>
</feature>
<accession>A0ABT5Q538</accession>
<keyword evidence="4" id="KW-1185">Reference proteome</keyword>
<evidence type="ECO:0008006" key="5">
    <source>
        <dbReference type="Google" id="ProtNLM"/>
    </source>
</evidence>
<reference evidence="3 4" key="1">
    <citation type="submission" date="2022-05" db="EMBL/GenBank/DDBJ databases">
        <title>Novel Pseudomonas spp. Isolated from a Rainbow Trout Aquaculture Facility.</title>
        <authorList>
            <person name="Testerman T."/>
            <person name="Graf J."/>
        </authorList>
    </citation>
    <scope>NUCLEOTIDE SEQUENCE [LARGE SCALE GENOMIC DNA]</scope>
    <source>
        <strain evidence="3 4">ID357</strain>
    </source>
</reference>
<feature type="chain" id="PRO_5046508075" description="Secreted protein" evidence="2">
    <location>
        <begin position="25"/>
        <end position="74"/>
    </location>
</feature>
<proteinExistence type="predicted"/>
<feature type="region of interest" description="Disordered" evidence="1">
    <location>
        <begin position="50"/>
        <end position="74"/>
    </location>
</feature>
<sequence length="74" mass="7894">MSNSMGLASVFVLSSLFVVPIAMAEESQGFVARNAARAAAFEQAQIAQTAQQQNSQQAQKINAEHSKTDAHKDS</sequence>
<feature type="signal peptide" evidence="2">
    <location>
        <begin position="1"/>
        <end position="24"/>
    </location>
</feature>
<gene>
    <name evidence="3" type="ORF">M5G25_13265</name>
</gene>
<dbReference type="EMBL" id="JAMDGR010000006">
    <property type="protein sequence ID" value="MDD1149263.1"/>
    <property type="molecule type" value="Genomic_DNA"/>
</dbReference>
<evidence type="ECO:0000313" key="4">
    <source>
        <dbReference type="Proteomes" id="UP001217610"/>
    </source>
</evidence>
<dbReference type="RefSeq" id="WP_273923087.1">
    <property type="nucleotide sequence ID" value="NZ_JAMDGR010000006.1"/>
</dbReference>
<comment type="caution">
    <text evidence="3">The sequence shown here is derived from an EMBL/GenBank/DDBJ whole genome shotgun (WGS) entry which is preliminary data.</text>
</comment>
<name>A0ABT5Q538_9PSED</name>
<evidence type="ECO:0000313" key="3">
    <source>
        <dbReference type="EMBL" id="MDD1149263.1"/>
    </source>
</evidence>
<feature type="compositionally biased region" description="Low complexity" evidence="1">
    <location>
        <begin position="50"/>
        <end position="59"/>
    </location>
</feature>
<dbReference type="Proteomes" id="UP001217610">
    <property type="component" value="Unassembled WGS sequence"/>
</dbReference>
<protein>
    <recommendedName>
        <fullName evidence="5">Secreted protein</fullName>
    </recommendedName>
</protein>